<dbReference type="GO" id="GO:0005509">
    <property type="term" value="F:calcium ion binding"/>
    <property type="evidence" value="ECO:0007669"/>
    <property type="project" value="InterPro"/>
</dbReference>
<dbReference type="PANTHER" id="PTHR21559">
    <property type="entry name" value="DYSTROGLYCAN-RELATED"/>
    <property type="match status" value="1"/>
</dbReference>
<dbReference type="InterPro" id="IPR013783">
    <property type="entry name" value="Ig-like_fold"/>
</dbReference>
<evidence type="ECO:0000256" key="3">
    <source>
        <dbReference type="SAM" id="SignalP"/>
    </source>
</evidence>
<dbReference type="Proteomes" id="UP000765509">
    <property type="component" value="Unassembled WGS sequence"/>
</dbReference>
<feature type="region of interest" description="Disordered" evidence="1">
    <location>
        <begin position="600"/>
        <end position="622"/>
    </location>
</feature>
<feature type="domain" description="Dystroglycan-type cadherin-like" evidence="4">
    <location>
        <begin position="25"/>
        <end position="124"/>
    </location>
</feature>
<keyword evidence="3" id="KW-0732">Signal</keyword>
<dbReference type="PANTHER" id="PTHR21559:SF21">
    <property type="entry name" value="DYSTROGLYCAN 1"/>
    <property type="match status" value="1"/>
</dbReference>
<feature type="transmembrane region" description="Helical" evidence="2">
    <location>
        <begin position="454"/>
        <end position="476"/>
    </location>
</feature>
<organism evidence="5 6">
    <name type="scientific">Austropuccinia psidii MF-1</name>
    <dbReference type="NCBI Taxonomy" id="1389203"/>
    <lineage>
        <taxon>Eukaryota</taxon>
        <taxon>Fungi</taxon>
        <taxon>Dikarya</taxon>
        <taxon>Basidiomycota</taxon>
        <taxon>Pucciniomycotina</taxon>
        <taxon>Pucciniomycetes</taxon>
        <taxon>Pucciniales</taxon>
        <taxon>Sphaerophragmiaceae</taxon>
        <taxon>Austropuccinia</taxon>
    </lineage>
</organism>
<proteinExistence type="predicted"/>
<protein>
    <recommendedName>
        <fullName evidence="4">Dystroglycan-type cadherin-like domain-containing protein</fullName>
    </recommendedName>
</protein>
<keyword evidence="2" id="KW-0472">Membrane</keyword>
<feature type="region of interest" description="Disordered" evidence="1">
    <location>
        <begin position="636"/>
        <end position="671"/>
    </location>
</feature>
<dbReference type="SMART" id="SM00736">
    <property type="entry name" value="CADG"/>
    <property type="match status" value="1"/>
</dbReference>
<feature type="compositionally biased region" description="Low complexity" evidence="1">
    <location>
        <begin position="640"/>
        <end position="652"/>
    </location>
</feature>
<evidence type="ECO:0000256" key="1">
    <source>
        <dbReference type="SAM" id="MobiDB-lite"/>
    </source>
</evidence>
<comment type="caution">
    <text evidence="5">The sequence shown here is derived from an EMBL/GenBank/DDBJ whole genome shotgun (WGS) entry which is preliminary data.</text>
</comment>
<dbReference type="SUPFAM" id="SSF49313">
    <property type="entry name" value="Cadherin-like"/>
    <property type="match status" value="3"/>
</dbReference>
<keyword evidence="2" id="KW-1133">Transmembrane helix</keyword>
<dbReference type="AlphaFoldDB" id="A0A9Q3BUY1"/>
<feature type="chain" id="PRO_5040237066" description="Dystroglycan-type cadherin-like domain-containing protein" evidence="3">
    <location>
        <begin position="20"/>
        <end position="884"/>
    </location>
</feature>
<dbReference type="OrthoDB" id="414243at2759"/>
<dbReference type="InterPro" id="IPR006644">
    <property type="entry name" value="Cadg"/>
</dbReference>
<keyword evidence="6" id="KW-1185">Reference proteome</keyword>
<feature type="signal peptide" evidence="3">
    <location>
        <begin position="1"/>
        <end position="19"/>
    </location>
</feature>
<evidence type="ECO:0000256" key="2">
    <source>
        <dbReference type="SAM" id="Phobius"/>
    </source>
</evidence>
<gene>
    <name evidence="5" type="ORF">O181_010991</name>
</gene>
<evidence type="ECO:0000313" key="6">
    <source>
        <dbReference type="Proteomes" id="UP000765509"/>
    </source>
</evidence>
<feature type="region of interest" description="Disordered" evidence="1">
    <location>
        <begin position="691"/>
        <end position="748"/>
    </location>
</feature>
<sequence length="884" mass="96108">MFGFYFFLFLLSLFQSSQSSSNAPFLAYPLSDQRPPVARVGQPFSWSFLPGTFNTSHGTTKISLSAKNLPIWATFDPSTRTISGTPDSSHLGTTLVNITAYDVAKSSSISDSLRILVATTPPPRVNLPLRSQFQNGSVLGSVSFDHATGGIIVPPNCSWSIGLPLDTFVTSSNKGVYYTAYELGTTSLPSWMKFNTVTATFEGVSPSQEEHIWLAVYGSDYVGYGDVEEIFQFTITQPVLDLVVPLPDINATLNSLVNYTIPFDGFTIGGIGKNSSTVLQVDIDLARTPFLTYNENNFSIIGALPASLPELTNVTIPVSFSTLGDHNKVSTQINLRIFPGLFTAPILPPVYIHATEEFTVDLSQYTLNVNATYSLGSLSAKETQRWLQLSSNPFSIVGKAPSLNGSSSQSITVDLDGFAFDGTKSSVKLPLVLIQSMTGERGNFAHGWSTRMKISLVILVGCIIGVALLVFIMFLCSAPYYSEEVHQSGNPEALGQFSGEATLVEVCSPSWETKKGFGGPMRARTLTELANGVEIGLSYSGSKRLEFFKVFANPAHLKSPRLPTTRSPQELGIIPFGGRLDNLVPASNCDCDRTEFEGRARRDDHSQYPVSHNGATFSEDRHISLNTSRSSSLFHSDTQSFESEGSFSSSSGTDSEWQGNSRASTPKRREDYSVRQITEILALIGCVPASKRTSDANPKSAFGIYRSPSEERPADGSESIGVIQTGSHHKKQRSSSIGSEQKTKEESPLAGPIFVTVSVGNPFRMTPIIEPQVVHTANDSSTPGITCLHSSHYFALSDYPDEPTIDRQQLPGWLHFDPKAQEISGTPRKTDVGLIPMQIIERRPTAILSTFQPPTVQPSNEEVANEVETVVARLVLDVVDRSSS</sequence>
<reference evidence="5" key="1">
    <citation type="submission" date="2021-03" db="EMBL/GenBank/DDBJ databases">
        <title>Draft genome sequence of rust myrtle Austropuccinia psidii MF-1, a brazilian biotype.</title>
        <authorList>
            <person name="Quecine M.C."/>
            <person name="Pachon D.M.R."/>
            <person name="Bonatelli M.L."/>
            <person name="Correr F.H."/>
            <person name="Franceschini L.M."/>
            <person name="Leite T.F."/>
            <person name="Margarido G.R.A."/>
            <person name="Almeida C.A."/>
            <person name="Ferrarezi J.A."/>
            <person name="Labate C.A."/>
        </authorList>
    </citation>
    <scope>NUCLEOTIDE SEQUENCE</scope>
    <source>
        <strain evidence="5">MF-1</strain>
    </source>
</reference>
<evidence type="ECO:0000259" key="4">
    <source>
        <dbReference type="SMART" id="SM00736"/>
    </source>
</evidence>
<name>A0A9Q3BUY1_9BASI</name>
<feature type="compositionally biased region" description="Polar residues" evidence="1">
    <location>
        <begin position="653"/>
        <end position="664"/>
    </location>
</feature>
<accession>A0A9Q3BUY1</accession>
<keyword evidence="2" id="KW-0812">Transmembrane</keyword>
<dbReference type="InterPro" id="IPR015919">
    <property type="entry name" value="Cadherin-like_sf"/>
</dbReference>
<dbReference type="Gene3D" id="2.60.40.10">
    <property type="entry name" value="Immunoglobulins"/>
    <property type="match status" value="3"/>
</dbReference>
<dbReference type="Pfam" id="PF05345">
    <property type="entry name" value="He_PIG"/>
    <property type="match status" value="1"/>
</dbReference>
<evidence type="ECO:0000313" key="5">
    <source>
        <dbReference type="EMBL" id="MBW0471276.1"/>
    </source>
</evidence>
<dbReference type="EMBL" id="AVOT02002713">
    <property type="protein sequence ID" value="MBW0471276.1"/>
    <property type="molecule type" value="Genomic_DNA"/>
</dbReference>
<dbReference type="GO" id="GO:0016020">
    <property type="term" value="C:membrane"/>
    <property type="evidence" value="ECO:0007669"/>
    <property type="project" value="InterPro"/>
</dbReference>